<dbReference type="EMBL" id="AGUD01000100">
    <property type="protein sequence ID" value="EHN11491.1"/>
    <property type="molecule type" value="Genomic_DNA"/>
</dbReference>
<dbReference type="Proteomes" id="UP000005143">
    <property type="component" value="Unassembled WGS sequence"/>
</dbReference>
<comment type="caution">
    <text evidence="1">The sequence shown here is derived from an EMBL/GenBank/DDBJ whole genome shotgun (WGS) entry which is preliminary data.</text>
</comment>
<reference evidence="1 2" key="1">
    <citation type="journal article" date="2013" name="Biodegradation">
        <title>Quantitative proteomic analysis of ibuprofen-degrading Patulibacter sp. strain I11.</title>
        <authorList>
            <person name="Almeida B."/>
            <person name="Kjeldal H."/>
            <person name="Lolas I."/>
            <person name="Knudsen A.D."/>
            <person name="Carvalho G."/>
            <person name="Nielsen K.L."/>
            <person name="Barreto Crespo M.T."/>
            <person name="Stensballe A."/>
            <person name="Nielsen J.L."/>
        </authorList>
    </citation>
    <scope>NUCLEOTIDE SEQUENCE [LARGE SCALE GENOMIC DNA]</scope>
    <source>
        <strain evidence="1 2">I11</strain>
    </source>
</reference>
<gene>
    <name evidence="1" type="ORF">PAI11_16490</name>
</gene>
<evidence type="ECO:0000313" key="1">
    <source>
        <dbReference type="EMBL" id="EHN11491.1"/>
    </source>
</evidence>
<organism evidence="1 2">
    <name type="scientific">Patulibacter medicamentivorans</name>
    <dbReference type="NCBI Taxonomy" id="1097667"/>
    <lineage>
        <taxon>Bacteria</taxon>
        <taxon>Bacillati</taxon>
        <taxon>Actinomycetota</taxon>
        <taxon>Thermoleophilia</taxon>
        <taxon>Solirubrobacterales</taxon>
        <taxon>Patulibacteraceae</taxon>
        <taxon>Patulibacter</taxon>
    </lineage>
</organism>
<evidence type="ECO:0000313" key="2">
    <source>
        <dbReference type="Proteomes" id="UP000005143"/>
    </source>
</evidence>
<accession>H0E4C2</accession>
<protein>
    <submittedName>
        <fullName evidence="1">Uncharacterized protein</fullName>
    </submittedName>
</protein>
<dbReference type="AlphaFoldDB" id="H0E4C2"/>
<sequence length="90" mass="9785">MLEATARRLQQAATALRSGDHDRLEDAWLAGGSARERIVRSRWSDPEWAPFTVPATWAALLALGAQGVGLRNLRAGQDGTVMGSRTTARR</sequence>
<proteinExistence type="predicted"/>
<name>H0E4C2_9ACTN</name>
<keyword evidence="2" id="KW-1185">Reference proteome</keyword>